<organism evidence="1 2">
    <name type="scientific">Thraustotheca clavata</name>
    <dbReference type="NCBI Taxonomy" id="74557"/>
    <lineage>
        <taxon>Eukaryota</taxon>
        <taxon>Sar</taxon>
        <taxon>Stramenopiles</taxon>
        <taxon>Oomycota</taxon>
        <taxon>Saprolegniomycetes</taxon>
        <taxon>Saprolegniales</taxon>
        <taxon>Achlyaceae</taxon>
        <taxon>Thraustotheca</taxon>
    </lineage>
</organism>
<keyword evidence="2" id="KW-1185">Reference proteome</keyword>
<evidence type="ECO:0000313" key="2">
    <source>
        <dbReference type="Proteomes" id="UP000243217"/>
    </source>
</evidence>
<dbReference type="AlphaFoldDB" id="A0A1W0A5K7"/>
<dbReference type="Proteomes" id="UP000243217">
    <property type="component" value="Unassembled WGS sequence"/>
</dbReference>
<proteinExistence type="predicted"/>
<protein>
    <submittedName>
        <fullName evidence="1">Uncharacterized protein</fullName>
    </submittedName>
</protein>
<dbReference type="EMBL" id="JNBS01000451">
    <property type="protein sequence ID" value="OQS05471.1"/>
    <property type="molecule type" value="Genomic_DNA"/>
</dbReference>
<evidence type="ECO:0000313" key="1">
    <source>
        <dbReference type="EMBL" id="OQS05471.1"/>
    </source>
</evidence>
<name>A0A1W0A5K7_9STRA</name>
<comment type="caution">
    <text evidence="1">The sequence shown here is derived from an EMBL/GenBank/DDBJ whole genome shotgun (WGS) entry which is preliminary data.</text>
</comment>
<accession>A0A1W0A5K7</accession>
<gene>
    <name evidence="1" type="ORF">THRCLA_02406</name>
</gene>
<sequence>MRFERVKMIESNEGTLIEDEHSCKYSTREILYDVRDELERSSDPEYIRRKLHRERIRDYRRSKVMEMKKLQQEAEELQVYIARAKKTKKIAVEGSLPWEEVALALQEATYDSKCNNAKLRSKVQKQRQLVQIMSKWVSMMVHVERSPNANLSTWRNVCLFQSDESRKLGFEWMTNHMLHHTNNVLDQCEFPSDVTLNQTNYLDLQCVWEDSGRYRLYQKHQTIFFTSLEKITKALHQLYISNRVSVANVEKEDLDIQFLNDSGRYSRTQQWSANPLHFLRRQFIEPGHRSIIVGQNILEDEKYPVGKYIGDAQAWIVVTQLQAGVILYQNYYTAEQLHTKEGTPLPIEQDALFAAVNLQNQATEQEKRDAFFHQIRSQWTQIIKGAEDAIRMMCLADSHDSAM</sequence>
<reference evidence="1 2" key="1">
    <citation type="journal article" date="2014" name="Genome Biol. Evol.">
        <title>The secreted proteins of Achlya hypogyna and Thraustotheca clavata identify the ancestral oomycete secretome and reveal gene acquisitions by horizontal gene transfer.</title>
        <authorList>
            <person name="Misner I."/>
            <person name="Blouin N."/>
            <person name="Leonard G."/>
            <person name="Richards T.A."/>
            <person name="Lane C.E."/>
        </authorList>
    </citation>
    <scope>NUCLEOTIDE SEQUENCE [LARGE SCALE GENOMIC DNA]</scope>
    <source>
        <strain evidence="1 2">ATCC 34112</strain>
    </source>
</reference>
<dbReference type="OrthoDB" id="75182at2759"/>